<dbReference type="AlphaFoldDB" id="A0A2T5M2W7"/>
<dbReference type="Proteomes" id="UP000244073">
    <property type="component" value="Unassembled WGS sequence"/>
</dbReference>
<protein>
    <submittedName>
        <fullName evidence="1">Uncharacterized protein</fullName>
    </submittedName>
</protein>
<dbReference type="VEuPathDB" id="FungiDB:P175DRAFT_0555541"/>
<sequence length="153" mass="16827">MSSVMAMLRCPNIGLHNCLQQVLGGASYPEEKVQELTEITVYRLGAMYEAGYLREQSQPSFISSSASTRQRSTAEAAKLPLMGHDEDMLSGPAAVIARCVEQLLPLCRGALTSRRTLDAGLPMRRIDPPTFNTILAGSMTKYKQNKISDTRTF</sequence>
<dbReference type="GeneID" id="63817524"/>
<evidence type="ECO:0000313" key="1">
    <source>
        <dbReference type="EMBL" id="PTU22874.1"/>
    </source>
</evidence>
<accession>A0A2T5M2W7</accession>
<dbReference type="EMBL" id="MSFN02000002">
    <property type="protein sequence ID" value="PTU22874.1"/>
    <property type="molecule type" value="Genomic_DNA"/>
</dbReference>
<reference evidence="1 2" key="1">
    <citation type="journal article" date="2018" name="Proc. Natl. Acad. Sci. U.S.A.">
        <title>Linking secondary metabolites to gene clusters through genome sequencing of six diverse Aspergillus species.</title>
        <authorList>
            <person name="Kaerboelling I."/>
            <person name="Vesth T.C."/>
            <person name="Frisvad J.C."/>
            <person name="Nybo J.L."/>
            <person name="Theobald S."/>
            <person name="Kuo A."/>
            <person name="Bowyer P."/>
            <person name="Matsuda Y."/>
            <person name="Mondo S."/>
            <person name="Lyhne E.K."/>
            <person name="Kogle M.E."/>
            <person name="Clum A."/>
            <person name="Lipzen A."/>
            <person name="Salamov A."/>
            <person name="Ngan C.Y."/>
            <person name="Daum C."/>
            <person name="Chiniquy J."/>
            <person name="Barry K."/>
            <person name="LaButti K."/>
            <person name="Haridas S."/>
            <person name="Simmons B.A."/>
            <person name="Magnuson J.K."/>
            <person name="Mortensen U.H."/>
            <person name="Larsen T.O."/>
            <person name="Grigoriev I.V."/>
            <person name="Baker S.E."/>
            <person name="Andersen M.R."/>
        </authorList>
    </citation>
    <scope>NUCLEOTIDE SEQUENCE [LARGE SCALE GENOMIC DNA]</scope>
    <source>
        <strain evidence="1 2">IBT 24754</strain>
    </source>
</reference>
<organism evidence="1 2">
    <name type="scientific">Aspergillus ochraceoroseus IBT 24754</name>
    <dbReference type="NCBI Taxonomy" id="1392256"/>
    <lineage>
        <taxon>Eukaryota</taxon>
        <taxon>Fungi</taxon>
        <taxon>Dikarya</taxon>
        <taxon>Ascomycota</taxon>
        <taxon>Pezizomycotina</taxon>
        <taxon>Eurotiomycetes</taxon>
        <taxon>Eurotiomycetidae</taxon>
        <taxon>Eurotiales</taxon>
        <taxon>Aspergillaceae</taxon>
        <taxon>Aspergillus</taxon>
        <taxon>Aspergillus subgen. Nidulantes</taxon>
    </lineage>
</organism>
<dbReference type="OrthoDB" id="4340327at2759"/>
<evidence type="ECO:0000313" key="2">
    <source>
        <dbReference type="Proteomes" id="UP000244073"/>
    </source>
</evidence>
<proteinExistence type="predicted"/>
<comment type="caution">
    <text evidence="1">The sequence shown here is derived from an EMBL/GenBank/DDBJ whole genome shotgun (WGS) entry which is preliminary data.</text>
</comment>
<gene>
    <name evidence="1" type="ORF">P175DRAFT_0555541</name>
</gene>
<dbReference type="RefSeq" id="XP_040754266.1">
    <property type="nucleotide sequence ID" value="XM_040900640.1"/>
</dbReference>
<name>A0A2T5M2W7_9EURO</name>